<dbReference type="InterPro" id="IPR012912">
    <property type="entry name" value="Plasmid_pRiA4b_Orf3-like"/>
</dbReference>
<dbReference type="SUPFAM" id="SSF159941">
    <property type="entry name" value="MM3350-like"/>
    <property type="match status" value="1"/>
</dbReference>
<feature type="domain" description="Plasmid pRiA4b Orf3-like" evidence="1">
    <location>
        <begin position="23"/>
        <end position="189"/>
    </location>
</feature>
<protein>
    <submittedName>
        <fullName evidence="2">Probable transposase</fullName>
    </submittedName>
</protein>
<dbReference type="EMBL" id="DS995259">
    <property type="protein sequence ID" value="EDZ39545.1"/>
    <property type="molecule type" value="Genomic_DNA"/>
</dbReference>
<reference evidence="4" key="2">
    <citation type="journal article" date="2008" name="PLoS Biol.">
        <title>Population genomic analysis of strain variation in Leptospirillum group II bacteria involved in acid mine drainage formation.</title>
        <authorList>
            <person name="Simmons S.L."/>
            <person name="Dibartolo G."/>
            <person name="Denef V.J."/>
            <person name="Goltsman D.S."/>
            <person name="Thelen M.P."/>
            <person name="Banfield J.F."/>
        </authorList>
    </citation>
    <scope>NUCLEOTIDE SEQUENCE [LARGE SCALE GENOMIC DNA]</scope>
</reference>
<dbReference type="Pfam" id="PF07929">
    <property type="entry name" value="PRiA4_ORF3"/>
    <property type="match status" value="1"/>
</dbReference>
<proteinExistence type="predicted"/>
<organism evidence="4">
    <name type="scientific">Leptospirillum sp. Group II '5-way CG'</name>
    <dbReference type="NCBI Taxonomy" id="419541"/>
    <lineage>
        <taxon>Bacteria</taxon>
        <taxon>Pseudomonadati</taxon>
        <taxon>Nitrospirota</taxon>
        <taxon>Nitrospiria</taxon>
        <taxon>Nitrospirales</taxon>
        <taxon>Nitrospiraceae</taxon>
        <taxon>Leptospirillum</taxon>
    </lineage>
</organism>
<dbReference type="PANTHER" id="PTHR41878">
    <property type="entry name" value="LEXA REPRESSOR-RELATED"/>
    <property type="match status" value="1"/>
</dbReference>
<dbReference type="PANTHER" id="PTHR41878:SF1">
    <property type="entry name" value="TNPR PROTEIN"/>
    <property type="match status" value="1"/>
</dbReference>
<evidence type="ECO:0000259" key="1">
    <source>
        <dbReference type="Pfam" id="PF07929"/>
    </source>
</evidence>
<reference evidence="4" key="1">
    <citation type="journal article" date="2004" name="Nature">
        <title>Community structure and metabolism through reconstruction of microbial genomes from the environment.</title>
        <authorList>
            <person name="Tyson G.W."/>
            <person name="Chapman J."/>
            <person name="Hugenholtz P."/>
            <person name="Allen E.E."/>
            <person name="Ram R.J."/>
            <person name="Richardson P.M."/>
            <person name="Solovyev V.V."/>
            <person name="Rubin E.M."/>
            <person name="Rokhsar D.S."/>
            <person name="Banfield J.F."/>
        </authorList>
    </citation>
    <scope>NUCLEOTIDE SEQUENCE [LARGE SCALE GENOMIC DNA]</scope>
</reference>
<evidence type="ECO:0000313" key="2">
    <source>
        <dbReference type="EMBL" id="EDZ39545.1"/>
    </source>
</evidence>
<evidence type="ECO:0000313" key="3">
    <source>
        <dbReference type="EMBL" id="EDZ39946.1"/>
    </source>
</evidence>
<dbReference type="Gene3D" id="3.10.290.30">
    <property type="entry name" value="MM3350-like"/>
    <property type="match status" value="1"/>
</dbReference>
<dbReference type="InterPro" id="IPR024047">
    <property type="entry name" value="MM3350-like_sf"/>
</dbReference>
<name>B6ALE2_9BACT</name>
<evidence type="ECO:0000313" key="4">
    <source>
        <dbReference type="EMBL" id="EDZ40396.1"/>
    </source>
</evidence>
<dbReference type="AlphaFoldDB" id="B6ALE2"/>
<dbReference type="EMBL" id="DS995259">
    <property type="protein sequence ID" value="EDZ39946.1"/>
    <property type="molecule type" value="Genomic_DNA"/>
</dbReference>
<dbReference type="EMBL" id="DS995259">
    <property type="protein sequence ID" value="EDZ40396.1"/>
    <property type="molecule type" value="Genomic_DNA"/>
</dbReference>
<gene>
    <name evidence="3" type="ORF">CGL2_11172038</name>
    <name evidence="2" type="ORF">CGL2_11277183</name>
    <name evidence="4" type="ORF">CGL2_11346175a</name>
</gene>
<sequence length="213" mass="24741">MPPEQGVGYGKGENRNAGEGSLLQFKVTLKGIRPPVWRRFMVPEDFSLSDLHDVLQEVMGWWDGHLHQFLCKRKRYGVPDSDWDFDKIIDDSRITIKDLALSVKDKILYEYDFGDGWEHELLVEKILPAEGKIVPVCLKGARACPPEDCGGPWGYENLLEVLKNPEDEEYASWKEWLPEDFDPEHFDLDGINRRLSSRKWTTPPSRKRRKKTV</sequence>
<accession>B6ALE2</accession>